<accession>A0ABZ0ZN63</accession>
<keyword evidence="3" id="KW-1185">Reference proteome</keyword>
<protein>
    <recommendedName>
        <fullName evidence="4">DUF4307 domain-containing protein</fullName>
    </recommendedName>
</protein>
<evidence type="ECO:0000256" key="1">
    <source>
        <dbReference type="SAM" id="Phobius"/>
    </source>
</evidence>
<reference evidence="3" key="1">
    <citation type="submission" date="2023-12" db="EMBL/GenBank/DDBJ databases">
        <title>Novel species in genus Nocardioides.</title>
        <authorList>
            <person name="Zhou H."/>
        </authorList>
    </citation>
    <scope>NUCLEOTIDE SEQUENCE [LARGE SCALE GENOMIC DNA]</scope>
    <source>
        <strain evidence="3">HM61</strain>
    </source>
</reference>
<evidence type="ECO:0008006" key="4">
    <source>
        <dbReference type="Google" id="ProtNLM"/>
    </source>
</evidence>
<keyword evidence="1" id="KW-1133">Transmembrane helix</keyword>
<evidence type="ECO:0000313" key="2">
    <source>
        <dbReference type="EMBL" id="WQQ25668.1"/>
    </source>
</evidence>
<proteinExistence type="predicted"/>
<dbReference type="Proteomes" id="UP001327225">
    <property type="component" value="Chromosome"/>
</dbReference>
<dbReference type="RefSeq" id="WP_322936956.1">
    <property type="nucleotide sequence ID" value="NZ_CP141059.1"/>
</dbReference>
<keyword evidence="1" id="KW-0812">Transmembrane</keyword>
<name>A0ABZ0ZN63_9ACTN</name>
<dbReference type="EMBL" id="CP141059">
    <property type="protein sequence ID" value="WQQ25668.1"/>
    <property type="molecule type" value="Genomic_DNA"/>
</dbReference>
<gene>
    <name evidence="2" type="ORF">SHK19_17085</name>
</gene>
<keyword evidence="1" id="KW-0472">Membrane</keyword>
<organism evidence="2 3">
    <name type="scientific">Nocardioides bizhenqiangii</name>
    <dbReference type="NCBI Taxonomy" id="3095076"/>
    <lineage>
        <taxon>Bacteria</taxon>
        <taxon>Bacillati</taxon>
        <taxon>Actinomycetota</taxon>
        <taxon>Actinomycetes</taxon>
        <taxon>Propionibacteriales</taxon>
        <taxon>Nocardioidaceae</taxon>
        <taxon>Nocardioides</taxon>
    </lineage>
</organism>
<sequence>MGQRNHRKWIVLAVIGAVVALCAGVAALLVVRSALERANDDPSAVEPGDGFHHDSFVADDGWQVVEERGDFDIVDLTITNTTLRPRPAFLEFSVYRADEVVGVISCSVGPLGARESDVMDCFSADEFVDDYDRVEVADTF</sequence>
<evidence type="ECO:0000313" key="3">
    <source>
        <dbReference type="Proteomes" id="UP001327225"/>
    </source>
</evidence>
<feature type="transmembrane region" description="Helical" evidence="1">
    <location>
        <begin position="9"/>
        <end position="31"/>
    </location>
</feature>